<protein>
    <submittedName>
        <fullName evidence="3">Uncharacterized protein</fullName>
    </submittedName>
</protein>
<sequence>MPTPSDLGSMAEGLAMVGGQERMHGETSIIDEDDDSPQAGGHPIAATVIGCVVAMLTLSQDAEPRTIDAAGSGSLAYFAGQVVGGAVMLTLVIWGIAYAITIRRASPRWKIASLLIIFVVGLLVSLIGRAGERGAYADRARGDMRDTAAILKQVTEAGDAVPKEVRSGEGPMSRMSAAVLNSVLAERHAFERDAERAGAAQVLSFEGLTRTSPVLDRCAGLDSLAETARANGRRVSQHFAAARAIGDEASRKGEVPARAIDSFMEGAMSAKPTYERQWQVNAEIMVEGAGICRTLARRQWSMSNGRVMFEQDRDLQDVNARQGRIRSYVAEQESVNARSRAQAKGPIEELSRAGQR</sequence>
<dbReference type="Proteomes" id="UP000241167">
    <property type="component" value="Unassembled WGS sequence"/>
</dbReference>
<dbReference type="EMBL" id="PXYI01000002">
    <property type="protein sequence ID" value="PSJ41620.1"/>
    <property type="molecule type" value="Genomic_DNA"/>
</dbReference>
<keyword evidence="2" id="KW-1133">Transmembrane helix</keyword>
<keyword evidence="2" id="KW-0472">Membrane</keyword>
<proteinExistence type="predicted"/>
<evidence type="ECO:0000256" key="1">
    <source>
        <dbReference type="SAM" id="MobiDB-lite"/>
    </source>
</evidence>
<comment type="caution">
    <text evidence="3">The sequence shown here is derived from an EMBL/GenBank/DDBJ whole genome shotgun (WGS) entry which is preliminary data.</text>
</comment>
<feature type="compositionally biased region" description="Basic and acidic residues" evidence="1">
    <location>
        <begin position="346"/>
        <end position="356"/>
    </location>
</feature>
<evidence type="ECO:0000313" key="3">
    <source>
        <dbReference type="EMBL" id="PSJ41620.1"/>
    </source>
</evidence>
<feature type="transmembrane region" description="Helical" evidence="2">
    <location>
        <begin position="111"/>
        <end position="131"/>
    </location>
</feature>
<evidence type="ECO:0000256" key="2">
    <source>
        <dbReference type="SAM" id="Phobius"/>
    </source>
</evidence>
<gene>
    <name evidence="3" type="ORF">C7I55_04765</name>
</gene>
<feature type="transmembrane region" description="Helical" evidence="2">
    <location>
        <begin position="75"/>
        <end position="99"/>
    </location>
</feature>
<dbReference type="AlphaFoldDB" id="A0A2P7QUK3"/>
<keyword evidence="2" id="KW-0812">Transmembrane</keyword>
<accession>A0A2P7QUK3</accession>
<keyword evidence="4" id="KW-1185">Reference proteome</keyword>
<reference evidence="3 4" key="1">
    <citation type="submission" date="2018-03" db="EMBL/GenBank/DDBJ databases">
        <title>The draft genome of Sphingosinicella sp. GL-C-18.</title>
        <authorList>
            <person name="Liu L."/>
            <person name="Li L."/>
            <person name="Liang L."/>
            <person name="Zhang X."/>
            <person name="Wang T."/>
        </authorList>
    </citation>
    <scope>NUCLEOTIDE SEQUENCE [LARGE SCALE GENOMIC DNA]</scope>
    <source>
        <strain evidence="3 4">GL-C-18</strain>
    </source>
</reference>
<organism evidence="3 4">
    <name type="scientific">Allosphingosinicella deserti</name>
    <dbReference type="NCBI Taxonomy" id="2116704"/>
    <lineage>
        <taxon>Bacteria</taxon>
        <taxon>Pseudomonadati</taxon>
        <taxon>Pseudomonadota</taxon>
        <taxon>Alphaproteobacteria</taxon>
        <taxon>Sphingomonadales</taxon>
        <taxon>Sphingomonadaceae</taxon>
        <taxon>Allosphingosinicella</taxon>
    </lineage>
</organism>
<name>A0A2P7QUK3_9SPHN</name>
<evidence type="ECO:0000313" key="4">
    <source>
        <dbReference type="Proteomes" id="UP000241167"/>
    </source>
</evidence>
<feature type="region of interest" description="Disordered" evidence="1">
    <location>
        <begin position="332"/>
        <end position="356"/>
    </location>
</feature>